<protein>
    <submittedName>
        <fullName evidence="2">DUF2141 domain-containing protein</fullName>
    </submittedName>
</protein>
<sequence>MIKILTATTALAAFAFAPAIAGEWGDKKDKMETASTTVEIEIEGVEEDQGTVYVALQTKDEFAKTDGKYAQTVEADDDEVEVTFEGVEPGEYAVAVFQDTDGDGTLTLDGQMPSEPYAFSGEVEGAPTFEAAAVMVEGEEAEIEIDLEQ</sequence>
<gene>
    <name evidence="2" type="ORF">NOG11_01125</name>
</gene>
<dbReference type="AlphaFoldDB" id="A0A9X2RIU9"/>
<dbReference type="InterPro" id="IPR018673">
    <property type="entry name" value="DUF2141"/>
</dbReference>
<organism evidence="2 3">
    <name type="scientific">Parvularcula maris</name>
    <dbReference type="NCBI Taxonomy" id="2965077"/>
    <lineage>
        <taxon>Bacteria</taxon>
        <taxon>Pseudomonadati</taxon>
        <taxon>Pseudomonadota</taxon>
        <taxon>Alphaproteobacteria</taxon>
        <taxon>Parvularculales</taxon>
        <taxon>Parvularculaceae</taxon>
        <taxon>Parvularcula</taxon>
    </lineage>
</organism>
<feature type="signal peptide" evidence="1">
    <location>
        <begin position="1"/>
        <end position="21"/>
    </location>
</feature>
<keyword evidence="3" id="KW-1185">Reference proteome</keyword>
<keyword evidence="1" id="KW-0732">Signal</keyword>
<evidence type="ECO:0000313" key="3">
    <source>
        <dbReference type="Proteomes" id="UP001142610"/>
    </source>
</evidence>
<feature type="chain" id="PRO_5040790184" evidence="1">
    <location>
        <begin position="22"/>
        <end position="149"/>
    </location>
</feature>
<name>A0A9X2RIU9_9PROT</name>
<proteinExistence type="predicted"/>
<dbReference type="RefSeq" id="WP_256617781.1">
    <property type="nucleotide sequence ID" value="NZ_JANIBC010000001.1"/>
</dbReference>
<reference evidence="2" key="1">
    <citation type="submission" date="2022-07" db="EMBL/GenBank/DDBJ databases">
        <title>Parvularcula maris sp. nov., an algicidal bacterium isolated from seawater.</title>
        <authorList>
            <person name="Li F."/>
        </authorList>
    </citation>
    <scope>NUCLEOTIDE SEQUENCE</scope>
    <source>
        <strain evidence="2">BGMRC 0090</strain>
    </source>
</reference>
<accession>A0A9X2RIU9</accession>
<dbReference type="EMBL" id="JANIBC010000001">
    <property type="protein sequence ID" value="MCQ8183978.1"/>
    <property type="molecule type" value="Genomic_DNA"/>
</dbReference>
<evidence type="ECO:0000313" key="2">
    <source>
        <dbReference type="EMBL" id="MCQ8183978.1"/>
    </source>
</evidence>
<comment type="caution">
    <text evidence="2">The sequence shown here is derived from an EMBL/GenBank/DDBJ whole genome shotgun (WGS) entry which is preliminary data.</text>
</comment>
<evidence type="ECO:0000256" key="1">
    <source>
        <dbReference type="SAM" id="SignalP"/>
    </source>
</evidence>
<dbReference type="Pfam" id="PF09912">
    <property type="entry name" value="DUF2141"/>
    <property type="match status" value="1"/>
</dbReference>
<dbReference type="Proteomes" id="UP001142610">
    <property type="component" value="Unassembled WGS sequence"/>
</dbReference>